<feature type="non-terminal residue" evidence="1">
    <location>
        <position position="45"/>
    </location>
</feature>
<organism evidence="1 2">
    <name type="scientific">Caerostris extrusa</name>
    <name type="common">Bark spider</name>
    <name type="synonym">Caerostris bankana</name>
    <dbReference type="NCBI Taxonomy" id="172846"/>
    <lineage>
        <taxon>Eukaryota</taxon>
        <taxon>Metazoa</taxon>
        <taxon>Ecdysozoa</taxon>
        <taxon>Arthropoda</taxon>
        <taxon>Chelicerata</taxon>
        <taxon>Arachnida</taxon>
        <taxon>Araneae</taxon>
        <taxon>Araneomorphae</taxon>
        <taxon>Entelegynae</taxon>
        <taxon>Araneoidea</taxon>
        <taxon>Araneidae</taxon>
        <taxon>Caerostris</taxon>
    </lineage>
</organism>
<name>A0AAV4XPI2_CAEEX</name>
<gene>
    <name evidence="1" type="ORF">CEXT_282471</name>
</gene>
<reference evidence="1 2" key="1">
    <citation type="submission" date="2021-06" db="EMBL/GenBank/DDBJ databases">
        <title>Caerostris extrusa draft genome.</title>
        <authorList>
            <person name="Kono N."/>
            <person name="Arakawa K."/>
        </authorList>
    </citation>
    <scope>NUCLEOTIDE SEQUENCE [LARGE SCALE GENOMIC DNA]</scope>
</reference>
<evidence type="ECO:0000313" key="1">
    <source>
        <dbReference type="EMBL" id="GIY97045.1"/>
    </source>
</evidence>
<dbReference type="Proteomes" id="UP001054945">
    <property type="component" value="Unassembled WGS sequence"/>
</dbReference>
<sequence>MAIVLLPLVGFGLYYRVDEDTGAFVCARYRQATEGPDIAYAYVMF</sequence>
<protein>
    <submittedName>
        <fullName evidence="1">Uncharacterized protein</fullName>
    </submittedName>
</protein>
<proteinExistence type="predicted"/>
<dbReference type="EMBL" id="BPLR01018114">
    <property type="protein sequence ID" value="GIY97045.1"/>
    <property type="molecule type" value="Genomic_DNA"/>
</dbReference>
<dbReference type="AlphaFoldDB" id="A0AAV4XPI2"/>
<comment type="caution">
    <text evidence="1">The sequence shown here is derived from an EMBL/GenBank/DDBJ whole genome shotgun (WGS) entry which is preliminary data.</text>
</comment>
<keyword evidence="2" id="KW-1185">Reference proteome</keyword>
<accession>A0AAV4XPI2</accession>
<evidence type="ECO:0000313" key="2">
    <source>
        <dbReference type="Proteomes" id="UP001054945"/>
    </source>
</evidence>